<dbReference type="EMBL" id="QKZI01000001">
    <property type="protein sequence ID" value="PZX07927.1"/>
    <property type="molecule type" value="Genomic_DNA"/>
</dbReference>
<dbReference type="OrthoDB" id="9906288at2"/>
<comment type="caution">
    <text evidence="1">The sequence shown here is derived from an EMBL/GenBank/DDBJ whole genome shotgun (WGS) entry which is preliminary data.</text>
</comment>
<organism evidence="1 2">
    <name type="scientific">Psychrobacillus insolitus</name>
    <dbReference type="NCBI Taxonomy" id="1461"/>
    <lineage>
        <taxon>Bacteria</taxon>
        <taxon>Bacillati</taxon>
        <taxon>Bacillota</taxon>
        <taxon>Bacilli</taxon>
        <taxon>Bacillales</taxon>
        <taxon>Bacillaceae</taxon>
        <taxon>Psychrobacillus</taxon>
    </lineage>
</organism>
<protein>
    <submittedName>
        <fullName evidence="1">Uncharacterized protein</fullName>
    </submittedName>
</protein>
<name>A0A2W7ML84_9BACI</name>
<reference evidence="1 2" key="1">
    <citation type="submission" date="2018-06" db="EMBL/GenBank/DDBJ databases">
        <title>Genomic Encyclopedia of Type Strains, Phase IV (KMG-IV): sequencing the most valuable type-strain genomes for metagenomic binning, comparative biology and taxonomic classification.</title>
        <authorList>
            <person name="Goeker M."/>
        </authorList>
    </citation>
    <scope>NUCLEOTIDE SEQUENCE [LARGE SCALE GENOMIC DNA]</scope>
    <source>
        <strain evidence="1 2">DSM 5</strain>
    </source>
</reference>
<evidence type="ECO:0000313" key="1">
    <source>
        <dbReference type="EMBL" id="PZX07927.1"/>
    </source>
</evidence>
<dbReference type="AlphaFoldDB" id="A0A2W7ML84"/>
<sequence>MSSVGTFKKDNSKPVEEILENARIINVITSHDATLKNPHEIAFVVSKFRSYEDYKQVVRHEACSKNPQLKHGAYSEHLLSAMFKGW</sequence>
<accession>A0A2W7ML84</accession>
<dbReference type="RefSeq" id="WP_111438532.1">
    <property type="nucleotide sequence ID" value="NZ_QKZI01000001.1"/>
</dbReference>
<gene>
    <name evidence="1" type="ORF">C7437_1011049</name>
</gene>
<dbReference type="Proteomes" id="UP000248646">
    <property type="component" value="Unassembled WGS sequence"/>
</dbReference>
<keyword evidence="2" id="KW-1185">Reference proteome</keyword>
<evidence type="ECO:0000313" key="2">
    <source>
        <dbReference type="Proteomes" id="UP000248646"/>
    </source>
</evidence>
<proteinExistence type="predicted"/>